<dbReference type="EMBL" id="JAIQ01000117">
    <property type="protein sequence ID" value="KLD98641.1"/>
    <property type="molecule type" value="Genomic_DNA"/>
</dbReference>
<feature type="chain" id="PRO_5002578294" evidence="1">
    <location>
        <begin position="31"/>
        <end position="377"/>
    </location>
</feature>
<dbReference type="SUPFAM" id="SSF50969">
    <property type="entry name" value="YVTN repeat-like/Quinoprotein amine dehydrogenase"/>
    <property type="match status" value="1"/>
</dbReference>
<evidence type="ECO:0000313" key="2">
    <source>
        <dbReference type="EMBL" id="KLD98641.1"/>
    </source>
</evidence>
<gene>
    <name evidence="2" type="ORF">AA20_08090</name>
</gene>
<protein>
    <submittedName>
        <fullName evidence="2">Quinohemoprotein amine dehydrogenase</fullName>
    </submittedName>
</protein>
<keyword evidence="1" id="KW-0732">Signal</keyword>
<dbReference type="Proteomes" id="UP000035514">
    <property type="component" value="Unassembled WGS sequence"/>
</dbReference>
<evidence type="ECO:0000256" key="1">
    <source>
        <dbReference type="SAM" id="SignalP"/>
    </source>
</evidence>
<dbReference type="InterPro" id="IPR023879">
    <property type="entry name" value="QH-AmDH_bsu"/>
</dbReference>
<dbReference type="PATRIC" id="fig|1447256.3.peg.1577"/>
<organism evidence="2 3">
    <name type="scientific">Aliarcobacter butzleri L348</name>
    <dbReference type="NCBI Taxonomy" id="1447256"/>
    <lineage>
        <taxon>Bacteria</taxon>
        <taxon>Pseudomonadati</taxon>
        <taxon>Campylobacterota</taxon>
        <taxon>Epsilonproteobacteria</taxon>
        <taxon>Campylobacterales</taxon>
        <taxon>Arcobacteraceae</taxon>
        <taxon>Aliarcobacter</taxon>
    </lineage>
</organism>
<reference evidence="2 3" key="1">
    <citation type="submission" date="2014-01" db="EMBL/GenBank/DDBJ databases">
        <title>Development of a Comparative Genomic Fingerprinting Assay for High Resolution Genotyping of Arcobacter butzleri.</title>
        <authorList>
            <person name="Webb A.L."/>
            <person name="Inglis G.D."/>
            <person name="Kruczkiewicz P."/>
            <person name="Selinger L.B."/>
            <person name="Taboada E.N."/>
        </authorList>
    </citation>
    <scope>NUCLEOTIDE SEQUENCE [LARGE SCALE GENOMIC DNA]</scope>
    <source>
        <strain evidence="2 3">L348</strain>
    </source>
</reference>
<dbReference type="InterPro" id="IPR011044">
    <property type="entry name" value="Quino_amine_DH_bsu"/>
</dbReference>
<accession>A0A0G9JWL7</accession>
<dbReference type="NCBIfam" id="TIGR03907">
    <property type="entry name" value="QH_beta"/>
    <property type="match status" value="1"/>
</dbReference>
<dbReference type="RefSeq" id="WP_046996920.1">
    <property type="nucleotide sequence ID" value="NZ_JAIQ01000117.1"/>
</dbReference>
<dbReference type="InterPro" id="IPR015943">
    <property type="entry name" value="WD40/YVTN_repeat-like_dom_sf"/>
</dbReference>
<comment type="caution">
    <text evidence="2">The sequence shown here is derived from an EMBL/GenBank/DDBJ whole genome shotgun (WGS) entry which is preliminary data.</text>
</comment>
<dbReference type="AlphaFoldDB" id="A0A0G9JWL7"/>
<name>A0A0G9JWL7_9BACT</name>
<sequence length="377" mass="41643">MLNKKFIKSGLGLLSFSLILSSSLSTNLNAANVKLKSNHDYLVTVTRPNNIALVDLEKNEMINECKIDEAFSPGAIVLSPNNKVAFILGEYGEEVAGYEIETCKKVFHTSLTQGNIRAKSLFGLSVNEDGTKVYAIYNRTEMLNDRYKVLPPYFSVYNVADGLDAKPVKSFEMPRQTTVVSTGKDGTVYVVGSDLYKVNPKSGDIEVAKKIVKWGKEGFSDLDSAANYIIGQQTGDLTALYATVKYDDPKNPSEEEGTTYWGITSVDLNTGEIIQQEISEYETLMFTAIRSPKDQNILYGVLNDLTKFDIKEQKVLKRVITDHTYYSVVPSVDGEKLYLGGCLNDIAIYDANSLEKLGNIKLSGDMGSAALQVFKTK</sequence>
<dbReference type="Gene3D" id="2.130.10.10">
    <property type="entry name" value="YVTN repeat-like/Quinoprotein amine dehydrogenase"/>
    <property type="match status" value="1"/>
</dbReference>
<evidence type="ECO:0000313" key="3">
    <source>
        <dbReference type="Proteomes" id="UP000035514"/>
    </source>
</evidence>
<feature type="signal peptide" evidence="1">
    <location>
        <begin position="1"/>
        <end position="30"/>
    </location>
</feature>
<proteinExistence type="predicted"/>